<feature type="domain" description="PA14" evidence="9">
    <location>
        <begin position="295"/>
        <end position="464"/>
    </location>
</feature>
<dbReference type="PANTHER" id="PTHR46769:SF2">
    <property type="entry name" value="FIBROCYSTIN-L ISOFORM 2 PRECURSOR-RELATED"/>
    <property type="match status" value="1"/>
</dbReference>
<reference evidence="10" key="1">
    <citation type="submission" date="2021-01" db="EMBL/GenBank/DDBJ databases">
        <authorList>
            <consortium name="Genoscope - CEA"/>
            <person name="William W."/>
        </authorList>
    </citation>
    <scope>NUCLEOTIDE SEQUENCE</scope>
</reference>
<dbReference type="OrthoDB" id="446578at2759"/>
<dbReference type="InterPro" id="IPR006626">
    <property type="entry name" value="PbH1"/>
</dbReference>
<accession>A0A8S1W8U5</accession>
<feature type="compositionally biased region" description="Polar residues" evidence="5">
    <location>
        <begin position="3606"/>
        <end position="3639"/>
    </location>
</feature>
<feature type="region of interest" description="Disordered" evidence="5">
    <location>
        <begin position="1651"/>
        <end position="1679"/>
    </location>
</feature>
<keyword evidence="6" id="KW-1133">Transmembrane helix</keyword>
<proteinExistence type="predicted"/>
<dbReference type="InterPro" id="IPR055401">
    <property type="entry name" value="CEMIP_beta-hel_dom"/>
</dbReference>
<dbReference type="PROSITE" id="PS51484">
    <property type="entry name" value="G8"/>
    <property type="match status" value="2"/>
</dbReference>
<dbReference type="PANTHER" id="PTHR46769">
    <property type="entry name" value="POLYCYSTIC KIDNEY AND HEPATIC DISEASE 1 (AUTOSOMAL RECESSIVE)-LIKE 1"/>
    <property type="match status" value="1"/>
</dbReference>
<feature type="compositionally biased region" description="Basic and acidic residues" evidence="5">
    <location>
        <begin position="1653"/>
        <end position="1679"/>
    </location>
</feature>
<gene>
    <name evidence="10" type="ORF">POCTA_138.1.T0830014</name>
</gene>
<keyword evidence="6" id="KW-0812">Transmembrane</keyword>
<evidence type="ECO:0000256" key="3">
    <source>
        <dbReference type="ARBA" id="ARBA00022737"/>
    </source>
</evidence>
<feature type="chain" id="PRO_5035795583" description="Fibrocystin-L" evidence="7">
    <location>
        <begin position="21"/>
        <end position="3704"/>
    </location>
</feature>
<feature type="domain" description="G8" evidence="8">
    <location>
        <begin position="2646"/>
        <end position="2770"/>
    </location>
</feature>
<dbReference type="PROSITE" id="PS51820">
    <property type="entry name" value="PA14"/>
    <property type="match status" value="1"/>
</dbReference>
<dbReference type="Proteomes" id="UP000683925">
    <property type="component" value="Unassembled WGS sequence"/>
</dbReference>
<dbReference type="Pfam" id="PF07691">
    <property type="entry name" value="PA14"/>
    <property type="match status" value="1"/>
</dbReference>
<evidence type="ECO:0000313" key="11">
    <source>
        <dbReference type="Proteomes" id="UP000683925"/>
    </source>
</evidence>
<evidence type="ECO:0000256" key="5">
    <source>
        <dbReference type="SAM" id="MobiDB-lite"/>
    </source>
</evidence>
<sequence length="3704" mass="408752">MQIYLSLALFFIYFVAEIQAQTKTTTKPKTVVPVIITSASCRPTSAAIPQGSLAGGTTLYIQASGLSTTVSKNAVFVGTYPCIVPENGVSGLSIICVTSPAKPDDNSLGSLPIVIKVTGSADSTCTAGVYCYFTYLKSLTSQLYFVSPRVNYPSQWTFFRGKFLVSSLSSAQLQIQFENQICDRSQSSQSDIDANDDIIKCQVPTDGIAGIYPIYITTVNGNQQNSVSVSQQYATTTDTYQSIILPVITGLSTKVLSKKGGMLSIYGLGFGYGTCQVRVYVGGQLQLKNTAVVGNDGSTITVKFFNITIHGQEAYVDGSGLRYKRWWGNTVYQNDFIGEPDVQNVYGTYYNEQFKGFFKAPKTGSYRFYVASDDRATVELNKNPSSIDSSKLELIAENNLSGYRNYWQSEFSSTPVNSISDYITLEEGLYYQLQINHTNGAGPGYVTVSVEIEDETFTEYSVGALYSISTSYNPIKEEVEYKVFNSLADTKLSGQYQLVFASTTANPAFSYSTGWLSALATADQVASAINAIGVYSVTVTSTKVDSAGEELLDQTATTFAGFRYVITFERYRKVQVKPTFVFNITANANSAIGKSSAILITPSTPIEGTFQLSYVDYDSVEQYLKVSNSVDLPFDLSASALADAIEATTGYRPIVWNEGTPQDGYIWKVQIKGVQELSNFRVATNNLISGNGEVKVTIVTLSQASSNILYEPIPNELLFTYSATPTVSITLDGLLSACAQEGACTLDAPVDLKLTMTDFTYDEATTLSLHISTVGSTTLGNSLDDTLSTISFGEYDCYDIVMVKTDDYEYDFTCTVDGTEFEYGQYFPVFHYEEYGNADIDPSVLPYQAPLIITHINPTSGSEDGGTVVTLFGKGFPKEITSDLSVYLGGVQTVIKSTSSSQVVIKTPTYAESMPDSIIVLHFKDGQAQNADFTYDHTIHITITRVQETILTPIYKGFNTIIGTGFGLVTSDITVELVNADKTYECPVVSVKDDEIVVYLRGGLPGEYRFIVNRAGVGEATAAGDANKFQYNTVITSIDNATGSEAGGTRIKINGFNFVPQETIVFIGEEINWICDLDEDASTSTELYCVTPPKHFRYTTPQKVIVTTRILFDSICQGSCEFTYDSTQTLSCGAPSDSVASAGARLLSEDQLGLPDYQKYIVQKGEHPEPKRIKPTSGISHYQTYESSPRRDLSFWNDYIFDKVKNYTVDQVENIQCVTTTSQSVTVVFNEKYSVTGTISETGQLIYTVPDLPQGEYKTRILTSTGYATGMWITNVELQITSISTTTVVQGGQDIEISGSGFGDDNDIEVYIGTWKCLKVKKTGHRKLKCRTPRITANAGYGVKILYRDIRQNLQTKSSCQFPTNLTVTNIGQPAVTQINNNAGIVYVSGKSAYTYNASTETLTFNIVGTNLGATVLDVHLEKEGLDDVVGTIVSNNATLIQVSFANVPLGQFDVIVQCDDKVALWSTWQYQKIIFQNPVLSGSLPKASCKGGKHLEIHGHGFHDSHNVKVCGKKCDLLNVNYHSILCRVPDFNPAWAKKVQKGLKSKNYKLGHEEFKVTSDVTDKNVVKKFYDESETTYHVSNSATNCWVQIDFGKNRKMKLEHLSFLPRIDVGASYLKGAKFQYSTDGVTFKDWFTIEDDVHKGWNVQRPTKCEDSKEKNSHGGKDEDDEPEHHNKEADLDNIRAIKFIDPRGTSGSRCQIADIDFRGWLENDSDNETSTSCDTEVFVDDESMGVINSSVTYDPSATPVISNVLPKDIPPHTQTVITITGTGFVSGSTSVFIDDIECQIQSVTATEIKCLSGLKDVTTASVTNKFKVVVDGDEAVNNAQVIYGQRWSDFKTWGGYVFPSDGDSVMVYQGATLIVDVHTPKLVQVLVEGNLVFADDADTSLDAQYVVINRGTLQIGTQEVPHQHKVEITIRGEERGVQYPNMGNKMIGCNECQIDIHGRDRTPSWTLLSQTTTNDGTLTVDEPVNWLVGDEIIITSSNQAQTEAEVRKIVAISSDKRTLTLNQTLNYIHETVSEYFDGVEFPRKVEVGCLTRSIRIQGDQVNYHGVHIYIQGTQNDGTEVRIENVEIVNGGQQRYLNRFPINFNNNGVVSNSYIRSNSIHNSNARCIGLQSVSHLEVSDNICYNIVGHAIYNQNGNEMFNTFEHNLVAVVKSSWQLYQSDATAAGFWITNPKNTFFNNRVGGAEWYGFYLAFKSNPSGVASTSDVCPNGVPLLNFTNNAAHSTGRIGLRIGTLIPKVAPCVTHRNDALDDPFSANPSVQSKLSGFTTWANAQVGVLADNLGNVVIENVLIASSKVAGYQQHKANYSAEGTTIRNFVIVGSQTSTGLIVPRTNGFLADTIRFANFPSTSTLIESCSACSSYLVWVTGGKNTHFKGIKILNSANARIIHWNNFRREIFWDLDGTLTNIPTGAQIVAYKLHLDGLNGCTLQDNAQWDNSLICNSQQTKLRDVVFNYPTPYDAHVNQALRIYRVPSLNAPLPLELTKYQYEQYVGIWSGDIAYSYASQFALGYTYNVNWYNNWLSLSIMASQYMSSQEPGLVFRFNYTVQRETFDVYRNRNQKFLSNYSQVSEIPNPDTCNNGDWYNDRGTSFFYICVSGKQRVQQDSLALYGIFCRETCPAYTDDVVVKVQKKWSDVSIWPNGKLPVAGENVTISYEYIIIIDIELPEFDTILILGELWFDNGRPVSTLRARKIFVRNGRLVAGSVSQAFTGIINIVLTGTSSDYELLIDNNIEAGNNVLAVTGGLELYGKVPQSKVARLTATASAGSTQISVTDATDWQIGDWIVISPTGANPDEAEKVQITQIVGTNVIFSVSLRYNHNGVSTGTLVDTRATVLHLTRNIRISGETWGARVLVYAFTEKTRLRRGYVQLQGVEFINVGQVNKEFAGLDFQSAVGGDPAPSSDIVGCSFHDSDGYLFKVEDSEYVNALQNVFYNGQKALVQFINSKYVKFQQNTLVLVQKRVISINSAITGTYNWAVLASFRYASGTKITRNFILVSNNVGIGSTDTGFHIMATHCDDESQAGFFSNQCFNAVQACFHITQSNTKCNVVKQLQAYNSGVGVMASIYTETFKLKDFQIIESDRGVVIKPGSSNNYANVVQVSNGYVGAVFEGLRCTNTVAFQLVSVSSNAYPPVSRSSNNADIINTIQRMDTRVYLDNVQFDGYRLTYDQFPQCSNNAVFRQNVYALDVVGQHYLTNTLCQNCEFNALLYSLRNPNYAKLGWYGGCGQMECIGQVNFLVEDQTGNFFGEKGQAIGNNSYFGPSATFCSRQELWNGYWCPLFNVGVLNFLSTAPDQNLRLYSPTTLIGSGFQNILNAFAEWNWNGPEPQNSRESKFVGLIQINTTINMTNKGENPTNSDYWLSKRTIAGPNNEWVIIELQFDVPNIVQVSADGKLVQPGLTRINQHMNLLEYTDACGSNNYFYENRTIHFVVTAGCKVSLSLKNTLMISTRLEITSEEFFGDKFLQYAFALLGGDPYNYFIVGTYKSKNRRFLSNFVDVQWAIIDNADIGTAEAQNSQSNLEQIAANLQSFNPVELGTVISNTAEIQTITSLNFTSTEQPDPSTNNSGSSSGSDDPYYGNEPVNQGDDDYVDPALNDDILQQNDYVGNSNDDSSDENAFQNQTKKGLKQPQDNSNDNVLLISVVCAVGGVVLISLIISGALWNRRQNVLKTRVHQQSSPDILSKPEQIDDDIVQYNI</sequence>
<evidence type="ECO:0000259" key="8">
    <source>
        <dbReference type="PROSITE" id="PS51484"/>
    </source>
</evidence>
<dbReference type="InterPro" id="IPR019316">
    <property type="entry name" value="G8_domain"/>
</dbReference>
<evidence type="ECO:0000256" key="7">
    <source>
        <dbReference type="SAM" id="SignalP"/>
    </source>
</evidence>
<evidence type="ECO:0000256" key="2">
    <source>
        <dbReference type="ARBA" id="ARBA00022729"/>
    </source>
</evidence>
<dbReference type="Pfam" id="PF24606">
    <property type="entry name" value="CEMIP_beta-hel"/>
    <property type="match status" value="1"/>
</dbReference>
<dbReference type="CDD" id="cd00102">
    <property type="entry name" value="IPT"/>
    <property type="match status" value="3"/>
</dbReference>
<feature type="signal peptide" evidence="7">
    <location>
        <begin position="1"/>
        <end position="20"/>
    </location>
</feature>
<dbReference type="InterPro" id="IPR002909">
    <property type="entry name" value="IPT_dom"/>
</dbReference>
<keyword evidence="2 7" id="KW-0732">Signal</keyword>
<dbReference type="InterPro" id="IPR011658">
    <property type="entry name" value="PA14_dom"/>
</dbReference>
<keyword evidence="6" id="KW-0472">Membrane</keyword>
<evidence type="ECO:0000256" key="4">
    <source>
        <dbReference type="ARBA" id="ARBA00023180"/>
    </source>
</evidence>
<organism evidence="10 11">
    <name type="scientific">Paramecium octaurelia</name>
    <dbReference type="NCBI Taxonomy" id="43137"/>
    <lineage>
        <taxon>Eukaryota</taxon>
        <taxon>Sar</taxon>
        <taxon>Alveolata</taxon>
        <taxon>Ciliophora</taxon>
        <taxon>Intramacronucleata</taxon>
        <taxon>Oligohymenophorea</taxon>
        <taxon>Peniculida</taxon>
        <taxon>Parameciidae</taxon>
        <taxon>Paramecium</taxon>
    </lineage>
</organism>
<dbReference type="OMA" id="EINWICD"/>
<keyword evidence="4" id="KW-0325">Glycoprotein</keyword>
<dbReference type="EMBL" id="CAJJDP010000082">
    <property type="protein sequence ID" value="CAD8184299.1"/>
    <property type="molecule type" value="Genomic_DNA"/>
</dbReference>
<feature type="region of interest" description="Disordered" evidence="5">
    <location>
        <begin position="3560"/>
        <end position="3639"/>
    </location>
</feature>
<dbReference type="InterPro" id="IPR000421">
    <property type="entry name" value="FA58C"/>
</dbReference>
<feature type="compositionally biased region" description="Low complexity" evidence="5">
    <location>
        <begin position="3567"/>
        <end position="3587"/>
    </location>
</feature>
<evidence type="ECO:0000256" key="6">
    <source>
        <dbReference type="SAM" id="Phobius"/>
    </source>
</evidence>
<dbReference type="Pfam" id="PF10162">
    <property type="entry name" value="G8"/>
    <property type="match status" value="2"/>
</dbReference>
<protein>
    <recommendedName>
        <fullName evidence="12">Fibrocystin-L</fullName>
    </recommendedName>
</protein>
<dbReference type="SMART" id="SM00710">
    <property type="entry name" value="PbH1"/>
    <property type="match status" value="9"/>
</dbReference>
<keyword evidence="11" id="KW-1185">Reference proteome</keyword>
<dbReference type="InterPro" id="IPR052387">
    <property type="entry name" value="Fibrocystin"/>
</dbReference>
<comment type="caution">
    <text evidence="10">The sequence shown here is derived from an EMBL/GenBank/DDBJ whole genome shotgun (WGS) entry which is preliminary data.</text>
</comment>
<name>A0A8S1W8U5_PAROT</name>
<dbReference type="Pfam" id="PF00754">
    <property type="entry name" value="F5_F8_type_C"/>
    <property type="match status" value="1"/>
</dbReference>
<dbReference type="CDD" id="cd00603">
    <property type="entry name" value="IPT_PCSR"/>
    <property type="match status" value="2"/>
</dbReference>
<comment type="subcellular location">
    <subcellularLocation>
        <location evidence="1">Cell envelope</location>
    </subcellularLocation>
</comment>
<evidence type="ECO:0000259" key="9">
    <source>
        <dbReference type="PROSITE" id="PS51820"/>
    </source>
</evidence>
<dbReference type="SMART" id="SM00429">
    <property type="entry name" value="IPT"/>
    <property type="match status" value="4"/>
</dbReference>
<dbReference type="SMART" id="SM01225">
    <property type="entry name" value="G8"/>
    <property type="match status" value="2"/>
</dbReference>
<feature type="transmembrane region" description="Helical" evidence="6">
    <location>
        <begin position="3645"/>
        <end position="3669"/>
    </location>
</feature>
<dbReference type="InterPro" id="IPR037524">
    <property type="entry name" value="PA14/GLEYA"/>
</dbReference>
<evidence type="ECO:0000256" key="1">
    <source>
        <dbReference type="ARBA" id="ARBA00004196"/>
    </source>
</evidence>
<evidence type="ECO:0008006" key="12">
    <source>
        <dbReference type="Google" id="ProtNLM"/>
    </source>
</evidence>
<dbReference type="Pfam" id="PF01833">
    <property type="entry name" value="TIG"/>
    <property type="match status" value="6"/>
</dbReference>
<evidence type="ECO:0000313" key="10">
    <source>
        <dbReference type="EMBL" id="CAD8184299.1"/>
    </source>
</evidence>
<keyword evidence="3" id="KW-0677">Repeat</keyword>
<feature type="domain" description="G8" evidence="8">
    <location>
        <begin position="1842"/>
        <end position="1961"/>
    </location>
</feature>